<dbReference type="PANTHER" id="PTHR34853">
    <property type="match status" value="1"/>
</dbReference>
<dbReference type="Pfam" id="PF03583">
    <property type="entry name" value="LIP"/>
    <property type="match status" value="1"/>
</dbReference>
<gene>
    <name evidence="2" type="ORF">OG308_19665</name>
</gene>
<feature type="signal peptide" evidence="1">
    <location>
        <begin position="1"/>
        <end position="28"/>
    </location>
</feature>
<dbReference type="Proteomes" id="UP001621418">
    <property type="component" value="Chromosome"/>
</dbReference>
<evidence type="ECO:0000256" key="1">
    <source>
        <dbReference type="SAM" id="SignalP"/>
    </source>
</evidence>
<keyword evidence="1" id="KW-0732">Signal</keyword>
<name>A0ABZ1N0U7_9NOCA</name>
<evidence type="ECO:0000313" key="3">
    <source>
        <dbReference type="Proteomes" id="UP001621418"/>
    </source>
</evidence>
<keyword evidence="3" id="KW-1185">Reference proteome</keyword>
<dbReference type="Gene3D" id="3.40.50.1820">
    <property type="entry name" value="alpha/beta hydrolase"/>
    <property type="match status" value="1"/>
</dbReference>
<reference evidence="2 3" key="1">
    <citation type="submission" date="2022-10" db="EMBL/GenBank/DDBJ databases">
        <title>The complete genomes of actinobacterial strains from the NBC collection.</title>
        <authorList>
            <person name="Joergensen T.S."/>
            <person name="Alvarez Arevalo M."/>
            <person name="Sterndorff E.B."/>
            <person name="Faurdal D."/>
            <person name="Vuksanovic O."/>
            <person name="Mourched A.-S."/>
            <person name="Charusanti P."/>
            <person name="Shaw S."/>
            <person name="Blin K."/>
            <person name="Weber T."/>
        </authorList>
    </citation>
    <scope>NUCLEOTIDE SEQUENCE [LARGE SCALE GENOMIC DNA]</scope>
    <source>
        <strain evidence="2 3">NBC_01413</strain>
    </source>
</reference>
<dbReference type="PIRSF" id="PIRSF029171">
    <property type="entry name" value="Esterase_LipA"/>
    <property type="match status" value="1"/>
</dbReference>
<protein>
    <submittedName>
        <fullName evidence="2">Lipase family protein</fullName>
    </submittedName>
</protein>
<dbReference type="EMBL" id="CP109527">
    <property type="protein sequence ID" value="WTY33556.1"/>
    <property type="molecule type" value="Genomic_DNA"/>
</dbReference>
<dbReference type="PANTHER" id="PTHR34853:SF1">
    <property type="entry name" value="LIPASE 5"/>
    <property type="match status" value="1"/>
</dbReference>
<dbReference type="Gene3D" id="1.10.260.130">
    <property type="match status" value="1"/>
</dbReference>
<evidence type="ECO:0000313" key="2">
    <source>
        <dbReference type="EMBL" id="WTY33556.1"/>
    </source>
</evidence>
<dbReference type="GeneID" id="91376369"/>
<sequence>MKNARSIAPMMSAIAALSVAFASTTVFAPPVHAVSDPFYSYRDSLSLADVEPGTVLDSRTTTYHLAGIPTPITAVQLLYRTTDARYRPSANVTSILIPPGGVDPTRAVAYQSFYDSLDPEHGPSRSIAGDVSFGGMVLTSEATVIADILARGYAVIIADTEGQQANFAAGPEYGMNTLDSIRAAVRSEVTGLTAQTRIGLVGYSGGAIATDWAAALAPEYAPEVNANLVGATQGGLLVNPAHNLRYVGGSVGWSGVAAMAIIGVARSYDIDFSTYLSPYGAQIVAALRSASIANVLFQYPGLSWQQMVKPEYLDPNTVAPLVEAVGKVNLANAPTPTIPLYIAQGANGGLEGTDGSKPSVGAGDGVMVAGDVRSLARQYCADGNPFVEYRQYDELSHIPTLGVWSVGAVSWIDARFAGESAGSSCGTIPEGNPLTSDL</sequence>
<dbReference type="SUPFAM" id="SSF53474">
    <property type="entry name" value="alpha/beta-Hydrolases"/>
    <property type="match status" value="1"/>
</dbReference>
<proteinExistence type="predicted"/>
<feature type="chain" id="PRO_5045152288" evidence="1">
    <location>
        <begin position="29"/>
        <end position="438"/>
    </location>
</feature>
<accession>A0ABZ1N0U7</accession>
<dbReference type="RefSeq" id="WP_328662401.1">
    <property type="nucleotide sequence ID" value="NZ_CP108014.1"/>
</dbReference>
<dbReference type="InterPro" id="IPR005152">
    <property type="entry name" value="Lipase_secreted"/>
</dbReference>
<organism evidence="2 3">
    <name type="scientific">Nocardia salmonicida</name>
    <dbReference type="NCBI Taxonomy" id="53431"/>
    <lineage>
        <taxon>Bacteria</taxon>
        <taxon>Bacillati</taxon>
        <taxon>Actinomycetota</taxon>
        <taxon>Actinomycetes</taxon>
        <taxon>Mycobacteriales</taxon>
        <taxon>Nocardiaceae</taxon>
        <taxon>Nocardia</taxon>
    </lineage>
</organism>
<dbReference type="InterPro" id="IPR029058">
    <property type="entry name" value="AB_hydrolase_fold"/>
</dbReference>